<evidence type="ECO:0000313" key="2">
    <source>
        <dbReference type="Proteomes" id="UP000577362"/>
    </source>
</evidence>
<protein>
    <submittedName>
        <fullName evidence="1">Uncharacterized protein</fullName>
    </submittedName>
</protein>
<evidence type="ECO:0000313" key="1">
    <source>
        <dbReference type="EMBL" id="MBB4016061.1"/>
    </source>
</evidence>
<name>A0A840BRJ4_9HYPH</name>
<proteinExistence type="predicted"/>
<dbReference type="Proteomes" id="UP000577362">
    <property type="component" value="Unassembled WGS sequence"/>
</dbReference>
<keyword evidence="2" id="KW-1185">Reference proteome</keyword>
<accession>A0A840BRJ4</accession>
<gene>
    <name evidence="1" type="ORF">GGR16_001067</name>
</gene>
<comment type="caution">
    <text evidence="1">The sequence shown here is derived from an EMBL/GenBank/DDBJ whole genome shotgun (WGS) entry which is preliminary data.</text>
</comment>
<organism evidence="1 2">
    <name type="scientific">Chelatococcus caeni</name>
    <dbReference type="NCBI Taxonomy" id="1348468"/>
    <lineage>
        <taxon>Bacteria</taxon>
        <taxon>Pseudomonadati</taxon>
        <taxon>Pseudomonadota</taxon>
        <taxon>Alphaproteobacteria</taxon>
        <taxon>Hyphomicrobiales</taxon>
        <taxon>Chelatococcaceae</taxon>
        <taxon>Chelatococcus</taxon>
    </lineage>
</organism>
<reference evidence="1 2" key="1">
    <citation type="submission" date="2020-08" db="EMBL/GenBank/DDBJ databases">
        <title>Genomic Encyclopedia of Type Strains, Phase IV (KMG-IV): sequencing the most valuable type-strain genomes for metagenomic binning, comparative biology and taxonomic classification.</title>
        <authorList>
            <person name="Goeker M."/>
        </authorList>
    </citation>
    <scope>NUCLEOTIDE SEQUENCE [LARGE SCALE GENOMIC DNA]</scope>
    <source>
        <strain evidence="1 2">DSM 103737</strain>
    </source>
</reference>
<sequence>MKDMTISRHAQYSNHFSNQSSGISSTNPNAWSAAGQLALSHSSQGINSGAQNDLFTGAVNTPARAKRNGDTDAAYVPINYWATANDANTVLETNRLTSCSALVVLTRQQADGTYANRTMVHLNGSSLNNRLNGGVDGYKLVDNLTKQINEAGGGKLIWASGPDNRNPSILTALGQEGSNGKGYPLAELMLNPGVSTDIVSTNEIAVSPDGSYTLGELGAGKLNSAEFLGILGEELTQNGVAVPSYTAQPEQDASASDGGVIEGEASASAELAEDAAEAPALLQDLEEIGELGRLFEI</sequence>
<dbReference type="RefSeq" id="WP_156332794.1">
    <property type="nucleotide sequence ID" value="NZ_JACIEN010000001.1"/>
</dbReference>
<dbReference type="EMBL" id="JACIEN010000001">
    <property type="protein sequence ID" value="MBB4016061.1"/>
    <property type="molecule type" value="Genomic_DNA"/>
</dbReference>
<dbReference type="AlphaFoldDB" id="A0A840BRJ4"/>